<evidence type="ECO:0000313" key="3">
    <source>
        <dbReference type="Proteomes" id="UP001597227"/>
    </source>
</evidence>
<keyword evidence="3" id="KW-1185">Reference proteome</keyword>
<dbReference type="CDD" id="cd00118">
    <property type="entry name" value="LysM"/>
    <property type="match status" value="1"/>
</dbReference>
<dbReference type="InterPro" id="IPR018392">
    <property type="entry name" value="LysM"/>
</dbReference>
<evidence type="ECO:0000313" key="2">
    <source>
        <dbReference type="EMBL" id="MFD1781149.1"/>
    </source>
</evidence>
<dbReference type="PANTHER" id="PTHR33734">
    <property type="entry name" value="LYSM DOMAIN-CONTAINING GPI-ANCHORED PROTEIN 2"/>
    <property type="match status" value="1"/>
</dbReference>
<dbReference type="Proteomes" id="UP001597227">
    <property type="component" value="Unassembled WGS sequence"/>
</dbReference>
<protein>
    <submittedName>
        <fullName evidence="2">SafA/ExsA family spore coat assembly protein</fullName>
    </submittedName>
</protein>
<dbReference type="Pfam" id="PF01476">
    <property type="entry name" value="LysM"/>
    <property type="match status" value="1"/>
</dbReference>
<accession>A0ABW4MVE7</accession>
<dbReference type="Gene3D" id="3.10.350.10">
    <property type="entry name" value="LysM domain"/>
    <property type="match status" value="1"/>
</dbReference>
<dbReference type="InterPro" id="IPR036779">
    <property type="entry name" value="LysM_dom_sf"/>
</dbReference>
<dbReference type="SMART" id="SM00257">
    <property type="entry name" value="LysM"/>
    <property type="match status" value="1"/>
</dbReference>
<evidence type="ECO:0000259" key="1">
    <source>
        <dbReference type="PROSITE" id="PS51782"/>
    </source>
</evidence>
<proteinExistence type="predicted"/>
<dbReference type="NCBIfam" id="TIGR02899">
    <property type="entry name" value="spore_safA"/>
    <property type="match status" value="1"/>
</dbReference>
<dbReference type="PANTHER" id="PTHR33734:SF34">
    <property type="entry name" value="SPOIVD-ASSOCIATED FACTOR A"/>
    <property type="match status" value="1"/>
</dbReference>
<name>A0ABW4MVE7_9BACI</name>
<dbReference type="PROSITE" id="PS51782">
    <property type="entry name" value="LYSM"/>
    <property type="match status" value="1"/>
</dbReference>
<dbReference type="SUPFAM" id="SSF54106">
    <property type="entry name" value="LysM domain"/>
    <property type="match status" value="1"/>
</dbReference>
<dbReference type="EMBL" id="JBHUEK010000031">
    <property type="protein sequence ID" value="MFD1781149.1"/>
    <property type="molecule type" value="Genomic_DNA"/>
</dbReference>
<reference evidence="3" key="1">
    <citation type="journal article" date="2019" name="Int. J. Syst. Evol. Microbiol.">
        <title>The Global Catalogue of Microorganisms (GCM) 10K type strain sequencing project: providing services to taxonomists for standard genome sequencing and annotation.</title>
        <authorList>
            <consortium name="The Broad Institute Genomics Platform"/>
            <consortium name="The Broad Institute Genome Sequencing Center for Infectious Disease"/>
            <person name="Wu L."/>
            <person name="Ma J."/>
        </authorList>
    </citation>
    <scope>NUCLEOTIDE SEQUENCE [LARGE SCALE GENOMIC DNA]</scope>
    <source>
        <strain evidence="3">CCUG 15531</strain>
    </source>
</reference>
<comment type="caution">
    <text evidence="2">The sequence shown here is derived from an EMBL/GenBank/DDBJ whole genome shotgun (WGS) entry which is preliminary data.</text>
</comment>
<feature type="domain" description="LysM" evidence="1">
    <location>
        <begin position="2"/>
        <end position="47"/>
    </location>
</feature>
<organism evidence="2 3">
    <name type="scientific">Fredinandcohnia salidurans</name>
    <dbReference type="NCBI Taxonomy" id="2595041"/>
    <lineage>
        <taxon>Bacteria</taxon>
        <taxon>Bacillati</taxon>
        <taxon>Bacillota</taxon>
        <taxon>Bacilli</taxon>
        <taxon>Bacillales</taxon>
        <taxon>Bacillaceae</taxon>
        <taxon>Fredinandcohnia</taxon>
    </lineage>
</organism>
<dbReference type="InterPro" id="IPR014248">
    <property type="entry name" value="Spore_coat_assembly_SafA"/>
</dbReference>
<dbReference type="RefSeq" id="WP_388041104.1">
    <property type="nucleotide sequence ID" value="NZ_JBHUEK010000031.1"/>
</dbReference>
<sequence length="482" mass="53187">MKIHIVQKGDTLWEIAKKYGVDFQELKAVNTQLSNPDMIMPGMKIKVPTGTVHVKKEAQIGGAKKEAQINVAPKEEQIQHPFAEIAPQPFPVIDFEEEVPEVKEEVKGVETGPYIPQMPQMPQMIIMPQMPAAPPQMPVMPQMPQYQPLEIDINNFNLMEMGMPQIPTPPTNVLPGMMAPEEEEFEPEEDFEAQMPQMPQMQQMPQMPLQQPAMFNNCVPITPVMPGYGFNYVPGFQGGFPPQQGPFNPMGGFPRTEGVKEEVKEEMAPVQMAPVQMAPVQMPPQHPFEIDINNYNIMQAQMPQMPQMVAGVEDEFEEVAEMPQMPQMAPMQAPPFPMGPCVPVTPVMPGYGFNGGFPGPAGFGPNMPMQAAPQAVSPAMANNPGPGFAGPMNPQMMPTQFYNKKDCGCGGPKPPFVGHFPQQGYPMGQPGFQGQFQPPFQPQFQGGGFPGYQGAPFGMNPNQQMPFNPMFNMPDVDDDLDD</sequence>
<gene>
    <name evidence="2" type="primary">safA</name>
    <name evidence="2" type="ORF">ACFSFW_21055</name>
</gene>